<proteinExistence type="predicted"/>
<accession>R7AS71</accession>
<evidence type="ECO:0000313" key="1">
    <source>
        <dbReference type="EMBL" id="CDD56376.1"/>
    </source>
</evidence>
<dbReference type="EMBL" id="CBHH010000033">
    <property type="protein sequence ID" value="CDD56376.1"/>
    <property type="molecule type" value="Genomic_DNA"/>
</dbReference>
<dbReference type="Proteomes" id="UP000018141">
    <property type="component" value="Unassembled WGS sequence"/>
</dbReference>
<reference evidence="1" key="1">
    <citation type="submission" date="2012-11" db="EMBL/GenBank/DDBJ databases">
        <title>Dependencies among metagenomic species, viruses, plasmids and units of genetic variation.</title>
        <authorList>
            <person name="Nielsen H.B."/>
            <person name="Almeida M."/>
            <person name="Juncker A.S."/>
            <person name="Rasmussen S."/>
            <person name="Li J."/>
            <person name="Sunagawa S."/>
            <person name="Plichta D."/>
            <person name="Gautier L."/>
            <person name="Le Chatelier E."/>
            <person name="Peletier E."/>
            <person name="Bonde I."/>
            <person name="Nielsen T."/>
            <person name="Manichanh C."/>
            <person name="Arumugam M."/>
            <person name="Batto J."/>
            <person name="Santos M.B.Q.D."/>
            <person name="Blom N."/>
            <person name="Borruel N."/>
            <person name="Burgdorf K.S."/>
            <person name="Boumezbeur F."/>
            <person name="Casellas F."/>
            <person name="Dore J."/>
            <person name="Guarner F."/>
            <person name="Hansen T."/>
            <person name="Hildebrand F."/>
            <person name="Kaas R.S."/>
            <person name="Kennedy S."/>
            <person name="Kristiansen K."/>
            <person name="Kultima J.R."/>
            <person name="Leonard P."/>
            <person name="Levenez F."/>
            <person name="Lund O."/>
            <person name="Moumen B."/>
            <person name="Le Paslier D."/>
            <person name="Pons N."/>
            <person name="Pedersen O."/>
            <person name="Prifti E."/>
            <person name="Qin J."/>
            <person name="Raes J."/>
            <person name="Tap J."/>
            <person name="Tims S."/>
            <person name="Ussery D.W."/>
            <person name="Yamada T."/>
            <person name="MetaHit consortium"/>
            <person name="Renault P."/>
            <person name="Sicheritz-Ponten T."/>
            <person name="Bork P."/>
            <person name="Wang J."/>
            <person name="Brunak S."/>
            <person name="Ehrlich S.D."/>
        </authorList>
    </citation>
    <scope>NUCLEOTIDE SEQUENCE [LARGE SCALE GENOMIC DNA]</scope>
</reference>
<name>R7AS71_9FIRM</name>
<organism evidence="1 2">
    <name type="scientific">Bacteroides pectinophilus CAG:437</name>
    <dbReference type="NCBI Taxonomy" id="1263051"/>
    <lineage>
        <taxon>Bacteria</taxon>
        <taxon>Bacillati</taxon>
        <taxon>Bacillota</taxon>
        <taxon>Clostridia</taxon>
        <taxon>Eubacteriales</taxon>
    </lineage>
</organism>
<comment type="caution">
    <text evidence="1">The sequence shown here is derived from an EMBL/GenBank/DDBJ whole genome shotgun (WGS) entry which is preliminary data.</text>
</comment>
<gene>
    <name evidence="1" type="ORF">BN656_00951</name>
</gene>
<dbReference type="AlphaFoldDB" id="R7AS71"/>
<sequence>MAAYRLKIPGYQVRNGDCNEKVRRICKKYTGFS</sequence>
<protein>
    <submittedName>
        <fullName evidence="1">Uncharacterized protein</fullName>
    </submittedName>
</protein>
<evidence type="ECO:0000313" key="2">
    <source>
        <dbReference type="Proteomes" id="UP000018141"/>
    </source>
</evidence>